<proteinExistence type="predicted"/>
<dbReference type="OrthoDB" id="3269050at2759"/>
<accession>A0A284RUT2</accession>
<name>A0A284RUT2_ARMOS</name>
<dbReference type="AlphaFoldDB" id="A0A284RUT2"/>
<keyword evidence="2" id="KW-1185">Reference proteome</keyword>
<gene>
    <name evidence="1" type="ORF">ARMOST_15962</name>
</gene>
<organism evidence="1 2">
    <name type="scientific">Armillaria ostoyae</name>
    <name type="common">Armillaria root rot fungus</name>
    <dbReference type="NCBI Taxonomy" id="47428"/>
    <lineage>
        <taxon>Eukaryota</taxon>
        <taxon>Fungi</taxon>
        <taxon>Dikarya</taxon>
        <taxon>Basidiomycota</taxon>
        <taxon>Agaricomycotina</taxon>
        <taxon>Agaricomycetes</taxon>
        <taxon>Agaricomycetidae</taxon>
        <taxon>Agaricales</taxon>
        <taxon>Marasmiineae</taxon>
        <taxon>Physalacriaceae</taxon>
        <taxon>Armillaria</taxon>
    </lineage>
</organism>
<evidence type="ECO:0000313" key="1">
    <source>
        <dbReference type="EMBL" id="SJL12534.1"/>
    </source>
</evidence>
<sequence>MQDFLIEWATGDAGFQFRAVSTRIDPPLSIHARHFRTSRSAKRFEPLTSATILLVHRHVDREKVILELADRRLGYHSNEDKLDTVALYRWPPTTRPSVTSKPELWEDWMWEVSTWFGKMGPYDSTPLRPITDVPQGLALKYIPGVSMEKPKPDIDVSDQGAKKISNDMMAGLRAVKVENCLLHNDTRNVVLREGNRSPVIIDFGEANIRQPGANDDDWTTVRIRVTCGDIW</sequence>
<reference evidence="2" key="1">
    <citation type="journal article" date="2017" name="Nat. Ecol. Evol.">
        <title>Genome expansion and lineage-specific genetic innovations in the forest pathogenic fungi Armillaria.</title>
        <authorList>
            <person name="Sipos G."/>
            <person name="Prasanna A.N."/>
            <person name="Walter M.C."/>
            <person name="O'Connor E."/>
            <person name="Balint B."/>
            <person name="Krizsan K."/>
            <person name="Kiss B."/>
            <person name="Hess J."/>
            <person name="Varga T."/>
            <person name="Slot J."/>
            <person name="Riley R."/>
            <person name="Boka B."/>
            <person name="Rigling D."/>
            <person name="Barry K."/>
            <person name="Lee J."/>
            <person name="Mihaltcheva S."/>
            <person name="LaButti K."/>
            <person name="Lipzen A."/>
            <person name="Waldron R."/>
            <person name="Moloney N.M."/>
            <person name="Sperisen C."/>
            <person name="Kredics L."/>
            <person name="Vagvoelgyi C."/>
            <person name="Patrignani A."/>
            <person name="Fitzpatrick D."/>
            <person name="Nagy I."/>
            <person name="Doyle S."/>
            <person name="Anderson J.B."/>
            <person name="Grigoriev I.V."/>
            <person name="Gueldener U."/>
            <person name="Muensterkoetter M."/>
            <person name="Nagy L.G."/>
        </authorList>
    </citation>
    <scope>NUCLEOTIDE SEQUENCE [LARGE SCALE GENOMIC DNA]</scope>
    <source>
        <strain evidence="2">C18/9</strain>
    </source>
</reference>
<protein>
    <submittedName>
        <fullName evidence="1">Uncharacterized protein</fullName>
    </submittedName>
</protein>
<evidence type="ECO:0000313" key="2">
    <source>
        <dbReference type="Proteomes" id="UP000219338"/>
    </source>
</evidence>
<dbReference type="Proteomes" id="UP000219338">
    <property type="component" value="Unassembled WGS sequence"/>
</dbReference>
<dbReference type="EMBL" id="FUEG01000017">
    <property type="protein sequence ID" value="SJL12534.1"/>
    <property type="molecule type" value="Genomic_DNA"/>
</dbReference>